<evidence type="ECO:0000256" key="8">
    <source>
        <dbReference type="ARBA" id="ARBA00023242"/>
    </source>
</evidence>
<evidence type="ECO:0000256" key="9">
    <source>
        <dbReference type="ARBA" id="ARBA00038064"/>
    </source>
</evidence>
<evidence type="ECO:0000256" key="7">
    <source>
        <dbReference type="ARBA" id="ARBA00022833"/>
    </source>
</evidence>
<gene>
    <name evidence="12" type="ORF">KASA_0O07194G</name>
</gene>
<evidence type="ECO:0000256" key="2">
    <source>
        <dbReference type="ARBA" id="ARBA00004496"/>
    </source>
</evidence>
<evidence type="ECO:0000256" key="5">
    <source>
        <dbReference type="ARBA" id="ARBA00022723"/>
    </source>
</evidence>
<keyword evidence="6" id="KW-0863">Zinc-finger</keyword>
<evidence type="ECO:0000256" key="3">
    <source>
        <dbReference type="ARBA" id="ARBA00022490"/>
    </source>
</evidence>
<dbReference type="InterPro" id="IPR003604">
    <property type="entry name" value="Matrin/U1-like-C_Znf_C2H2"/>
</dbReference>
<comment type="similarity">
    <text evidence="9">Belongs to the ZNF593/BUD20 C2H2-type zinc-finger protein family.</text>
</comment>
<dbReference type="InterPro" id="IPR022755">
    <property type="entry name" value="Znf_C2H2_jaz"/>
</dbReference>
<dbReference type="GO" id="GO:0005737">
    <property type="term" value="C:cytoplasm"/>
    <property type="evidence" value="ECO:0007669"/>
    <property type="project" value="UniProtKB-SubCell"/>
</dbReference>
<dbReference type="AlphaFoldDB" id="A0A1X7R4A2"/>
<keyword evidence="13" id="KW-1185">Reference proteome</keyword>
<evidence type="ECO:0000313" key="13">
    <source>
        <dbReference type="Proteomes" id="UP000196158"/>
    </source>
</evidence>
<evidence type="ECO:0000256" key="1">
    <source>
        <dbReference type="ARBA" id="ARBA00004123"/>
    </source>
</evidence>
<dbReference type="InterPro" id="IPR051879">
    <property type="entry name" value="C2H2-ZF_Maturation_Protein"/>
</dbReference>
<dbReference type="GO" id="GO:0003676">
    <property type="term" value="F:nucleic acid binding"/>
    <property type="evidence" value="ECO:0007669"/>
    <property type="project" value="InterPro"/>
</dbReference>
<dbReference type="GO" id="GO:0008270">
    <property type="term" value="F:zinc ion binding"/>
    <property type="evidence" value="ECO:0007669"/>
    <property type="project" value="UniProtKB-KW"/>
</dbReference>
<feature type="region of interest" description="Disordered" evidence="10">
    <location>
        <begin position="148"/>
        <end position="174"/>
    </location>
</feature>
<dbReference type="InterPro" id="IPR013087">
    <property type="entry name" value="Znf_C2H2_type"/>
</dbReference>
<reference evidence="12 13" key="1">
    <citation type="submission" date="2017-04" db="EMBL/GenBank/DDBJ databases">
        <authorList>
            <person name="Afonso C.L."/>
            <person name="Miller P.J."/>
            <person name="Scott M.A."/>
            <person name="Spackman E."/>
            <person name="Goraichik I."/>
            <person name="Dimitrov K.M."/>
            <person name="Suarez D.L."/>
            <person name="Swayne D.E."/>
        </authorList>
    </citation>
    <scope>NUCLEOTIDE SEQUENCE [LARGE SCALE GENOMIC DNA]</scope>
</reference>
<keyword evidence="7" id="KW-0862">Zinc</keyword>
<keyword evidence="3" id="KW-0963">Cytoplasm</keyword>
<keyword evidence="4" id="KW-0690">Ribosome biogenesis</keyword>
<feature type="compositionally biased region" description="Low complexity" evidence="10">
    <location>
        <begin position="153"/>
        <end position="174"/>
    </location>
</feature>
<evidence type="ECO:0000256" key="10">
    <source>
        <dbReference type="SAM" id="MobiDB-lite"/>
    </source>
</evidence>
<proteinExistence type="inferred from homology"/>
<dbReference type="EMBL" id="FXLY01000004">
    <property type="protein sequence ID" value="SMN20066.1"/>
    <property type="molecule type" value="Genomic_DNA"/>
</dbReference>
<evidence type="ECO:0000313" key="12">
    <source>
        <dbReference type="EMBL" id="SMN20066.1"/>
    </source>
</evidence>
<dbReference type="PANTHER" id="PTHR46095:SF1">
    <property type="entry name" value="ZINC FINGER PROTEIN 593"/>
    <property type="match status" value="1"/>
</dbReference>
<dbReference type="STRING" id="1789683.A0A1X7R4A2"/>
<dbReference type="PROSITE" id="PS00028">
    <property type="entry name" value="ZINC_FINGER_C2H2_1"/>
    <property type="match status" value="1"/>
</dbReference>
<dbReference type="SUPFAM" id="SSF57667">
    <property type="entry name" value="beta-beta-alpha zinc fingers"/>
    <property type="match status" value="1"/>
</dbReference>
<keyword evidence="5" id="KW-0479">Metal-binding</keyword>
<name>A0A1X7R4A2_9SACH</name>
<keyword evidence="8" id="KW-0539">Nucleus</keyword>
<protein>
    <submittedName>
        <fullName evidence="12">Similar to Saccharomyces cerevisiae YLR074C BUD20 Protein involved in bud-site selection</fullName>
    </submittedName>
</protein>
<dbReference type="Proteomes" id="UP000196158">
    <property type="component" value="Unassembled WGS sequence"/>
</dbReference>
<evidence type="ECO:0000256" key="6">
    <source>
        <dbReference type="ARBA" id="ARBA00022771"/>
    </source>
</evidence>
<dbReference type="GO" id="GO:0043021">
    <property type="term" value="F:ribonucleoprotein complex binding"/>
    <property type="evidence" value="ECO:0007669"/>
    <property type="project" value="UniProtKB-ARBA"/>
</dbReference>
<dbReference type="GO" id="GO:0042254">
    <property type="term" value="P:ribosome biogenesis"/>
    <property type="evidence" value="ECO:0007669"/>
    <property type="project" value="UniProtKB-KW"/>
</dbReference>
<dbReference type="PANTHER" id="PTHR46095">
    <property type="entry name" value="ZINC FINGER PROTEIN 593"/>
    <property type="match status" value="1"/>
</dbReference>
<evidence type="ECO:0000256" key="4">
    <source>
        <dbReference type="ARBA" id="ARBA00022517"/>
    </source>
</evidence>
<dbReference type="GO" id="GO:0005634">
    <property type="term" value="C:nucleus"/>
    <property type="evidence" value="ECO:0007669"/>
    <property type="project" value="UniProtKB-SubCell"/>
</dbReference>
<dbReference type="SMART" id="SM00451">
    <property type="entry name" value="ZnF_U1"/>
    <property type="match status" value="1"/>
</dbReference>
<organism evidence="12 13">
    <name type="scientific">Maudiozyma saulgeensis</name>
    <dbReference type="NCBI Taxonomy" id="1789683"/>
    <lineage>
        <taxon>Eukaryota</taxon>
        <taxon>Fungi</taxon>
        <taxon>Dikarya</taxon>
        <taxon>Ascomycota</taxon>
        <taxon>Saccharomycotina</taxon>
        <taxon>Saccharomycetes</taxon>
        <taxon>Saccharomycetales</taxon>
        <taxon>Saccharomycetaceae</taxon>
        <taxon>Maudiozyma</taxon>
    </lineage>
</organism>
<dbReference type="FunFam" id="3.30.160.60:FF:000299">
    <property type="entry name" value="Zinc finger protein 593"/>
    <property type="match status" value="1"/>
</dbReference>
<accession>A0A1X7R4A2</accession>
<sequence length="174" mass="19898">MGRYSVKRYKTKRRTKDLDLIYDDLSSQDKIQKLLNQPLDETKPGLGQHYCIHCAKYCETAMALKTHLKTKVHKRRVKELKGVPYTQDVANAAAGLNLNKFLNRVEQIKNSVGPSKENNEVLLKDHLDVTLKDIKSTEPTLPWAEQQQQIESGTENNQQQQQQVENTTTGTFMG</sequence>
<feature type="domain" description="C2H2-type" evidence="11">
    <location>
        <begin position="51"/>
        <end position="73"/>
    </location>
</feature>
<comment type="subcellular location">
    <subcellularLocation>
        <location evidence="2">Cytoplasm</location>
    </subcellularLocation>
    <subcellularLocation>
        <location evidence="1">Nucleus</location>
    </subcellularLocation>
</comment>
<dbReference type="Gene3D" id="3.30.160.60">
    <property type="entry name" value="Classic Zinc Finger"/>
    <property type="match status" value="1"/>
</dbReference>
<dbReference type="InterPro" id="IPR036236">
    <property type="entry name" value="Znf_C2H2_sf"/>
</dbReference>
<dbReference type="Pfam" id="PF12171">
    <property type="entry name" value="zf-C2H2_jaz"/>
    <property type="match status" value="1"/>
</dbReference>
<dbReference type="OrthoDB" id="24683at2759"/>
<evidence type="ECO:0000259" key="11">
    <source>
        <dbReference type="PROSITE" id="PS00028"/>
    </source>
</evidence>